<proteinExistence type="predicted"/>
<name>A0ABT0S698_9SPHN</name>
<gene>
    <name evidence="2" type="ORF">LZ518_02030</name>
</gene>
<accession>A0ABT0S698</accession>
<dbReference type="InterPro" id="IPR022061">
    <property type="entry name" value="DUF3617"/>
</dbReference>
<organism evidence="2 3">
    <name type="scientific">Sphingomonas brevis</name>
    <dbReference type="NCBI Taxonomy" id="2908206"/>
    <lineage>
        <taxon>Bacteria</taxon>
        <taxon>Pseudomonadati</taxon>
        <taxon>Pseudomonadota</taxon>
        <taxon>Alphaproteobacteria</taxon>
        <taxon>Sphingomonadales</taxon>
        <taxon>Sphingomonadaceae</taxon>
        <taxon>Sphingomonas</taxon>
    </lineage>
</organism>
<evidence type="ECO:0000313" key="3">
    <source>
        <dbReference type="Proteomes" id="UP001165383"/>
    </source>
</evidence>
<dbReference type="Proteomes" id="UP001165383">
    <property type="component" value="Unassembled WGS sequence"/>
</dbReference>
<evidence type="ECO:0000256" key="1">
    <source>
        <dbReference type="SAM" id="SignalP"/>
    </source>
</evidence>
<keyword evidence="3" id="KW-1185">Reference proteome</keyword>
<dbReference type="Pfam" id="PF12276">
    <property type="entry name" value="DUF3617"/>
    <property type="match status" value="1"/>
</dbReference>
<evidence type="ECO:0008006" key="4">
    <source>
        <dbReference type="Google" id="ProtNLM"/>
    </source>
</evidence>
<keyword evidence="1" id="KW-0732">Signal</keyword>
<reference evidence="2" key="1">
    <citation type="submission" date="2022-05" db="EMBL/GenBank/DDBJ databases">
        <authorList>
            <person name="Jo J.-H."/>
            <person name="Im W.-T."/>
        </authorList>
    </citation>
    <scope>NUCLEOTIDE SEQUENCE</scope>
    <source>
        <strain evidence="2">RB56-2</strain>
    </source>
</reference>
<sequence length="137" mass="14607">MRIGVRIALTVSAGLSAAGLFAAVQPHALAPAAGGWWDVSQSANGHEPTRVCVPTPDVLAQFEHRNARCTRVVIRDSGTTTEIHYTCADGGFGRSVMTLVTPRSLTVDTQGISGGLPFHYKLYARRMGDCQAGIARR</sequence>
<comment type="caution">
    <text evidence="2">The sequence shown here is derived from an EMBL/GenBank/DDBJ whole genome shotgun (WGS) entry which is preliminary data.</text>
</comment>
<evidence type="ECO:0000313" key="2">
    <source>
        <dbReference type="EMBL" id="MCL6739916.1"/>
    </source>
</evidence>
<dbReference type="RefSeq" id="WP_249914380.1">
    <property type="nucleotide sequence ID" value="NZ_JAMGBB010000001.1"/>
</dbReference>
<feature type="signal peptide" evidence="1">
    <location>
        <begin position="1"/>
        <end position="22"/>
    </location>
</feature>
<dbReference type="EMBL" id="JAMGBB010000001">
    <property type="protein sequence ID" value="MCL6739916.1"/>
    <property type="molecule type" value="Genomic_DNA"/>
</dbReference>
<protein>
    <recommendedName>
        <fullName evidence="4">DUF3617 family protein</fullName>
    </recommendedName>
</protein>
<feature type="chain" id="PRO_5047253967" description="DUF3617 family protein" evidence="1">
    <location>
        <begin position="23"/>
        <end position="137"/>
    </location>
</feature>